<sequence>MKKRYKIVSPVRFFIFVLIVILSLTVLVYNLLGFAATEAGTTDTYRQVEIHQNDTLWSIADRYCGKSIDPRTVVDKICNINGINASDVHPGDTILVPVES</sequence>
<evidence type="ECO:0000256" key="1">
    <source>
        <dbReference type="SAM" id="Phobius"/>
    </source>
</evidence>
<evidence type="ECO:0000313" key="4">
    <source>
        <dbReference type="Proteomes" id="UP000526307"/>
    </source>
</evidence>
<feature type="transmembrane region" description="Helical" evidence="1">
    <location>
        <begin position="12"/>
        <end position="32"/>
    </location>
</feature>
<dbReference type="RefSeq" id="WP_178978790.1">
    <property type="nucleotide sequence ID" value="NZ_JABXYR010000002.1"/>
</dbReference>
<evidence type="ECO:0000313" key="3">
    <source>
        <dbReference type="EMBL" id="NWO23964.1"/>
    </source>
</evidence>
<dbReference type="AlphaFoldDB" id="A0A7Y8VSV0"/>
<organism evidence="3 4">
    <name type="scientific">Mogibacterium timidum</name>
    <dbReference type="NCBI Taxonomy" id="35519"/>
    <lineage>
        <taxon>Bacteria</taxon>
        <taxon>Bacillati</taxon>
        <taxon>Bacillota</taxon>
        <taxon>Clostridia</taxon>
        <taxon>Peptostreptococcales</taxon>
        <taxon>Anaerovoracaceae</taxon>
        <taxon>Mogibacterium</taxon>
    </lineage>
</organism>
<dbReference type="InterPro" id="IPR018392">
    <property type="entry name" value="LysM"/>
</dbReference>
<accession>A0A7Y8VSV0</accession>
<keyword evidence="4" id="KW-1185">Reference proteome</keyword>
<dbReference type="EMBL" id="JABXYR010000002">
    <property type="protein sequence ID" value="NWO23964.1"/>
    <property type="molecule type" value="Genomic_DNA"/>
</dbReference>
<dbReference type="InterPro" id="IPR036779">
    <property type="entry name" value="LysM_dom_sf"/>
</dbReference>
<dbReference type="Proteomes" id="UP000526307">
    <property type="component" value="Unassembled WGS sequence"/>
</dbReference>
<protein>
    <submittedName>
        <fullName evidence="3">LysM peptidoglycan-binding domain-containing protein</fullName>
    </submittedName>
</protein>
<reference evidence="3 4" key="1">
    <citation type="submission" date="2020-06" db="EMBL/GenBank/DDBJ databases">
        <title>Mogibacterium timidum strain W9173 genomic sequence.</title>
        <authorList>
            <person name="Wade W.G."/>
            <person name="Johnston C.D."/>
            <person name="Chen T."/>
            <person name="Dewhirst F.E."/>
        </authorList>
    </citation>
    <scope>NUCLEOTIDE SEQUENCE [LARGE SCALE GENOMIC DNA]</scope>
    <source>
        <strain evidence="3 4">W9173</strain>
    </source>
</reference>
<feature type="domain" description="LysM" evidence="2">
    <location>
        <begin position="46"/>
        <end position="96"/>
    </location>
</feature>
<evidence type="ECO:0000259" key="2">
    <source>
        <dbReference type="PROSITE" id="PS51782"/>
    </source>
</evidence>
<dbReference type="PROSITE" id="PS51782">
    <property type="entry name" value="LYSM"/>
    <property type="match status" value="1"/>
</dbReference>
<comment type="caution">
    <text evidence="3">The sequence shown here is derived from an EMBL/GenBank/DDBJ whole genome shotgun (WGS) entry which is preliminary data.</text>
</comment>
<keyword evidence="1" id="KW-1133">Transmembrane helix</keyword>
<dbReference type="Pfam" id="PF01476">
    <property type="entry name" value="LysM"/>
    <property type="match status" value="1"/>
</dbReference>
<keyword evidence="1" id="KW-0472">Membrane</keyword>
<dbReference type="CDD" id="cd00118">
    <property type="entry name" value="LysM"/>
    <property type="match status" value="1"/>
</dbReference>
<proteinExistence type="predicted"/>
<gene>
    <name evidence="3" type="ORF">HW270_07865</name>
</gene>
<name>A0A7Y8VSV0_9FIRM</name>
<dbReference type="SUPFAM" id="SSF54106">
    <property type="entry name" value="LysM domain"/>
    <property type="match status" value="1"/>
</dbReference>
<keyword evidence="1" id="KW-0812">Transmembrane</keyword>
<dbReference type="Gene3D" id="3.10.350.10">
    <property type="entry name" value="LysM domain"/>
    <property type="match status" value="1"/>
</dbReference>